<dbReference type="Proteomes" id="UP001218218">
    <property type="component" value="Unassembled WGS sequence"/>
</dbReference>
<dbReference type="InterPro" id="IPR029063">
    <property type="entry name" value="SAM-dependent_MTases_sf"/>
</dbReference>
<organism evidence="2 3">
    <name type="scientific">Mycena albidolilacea</name>
    <dbReference type="NCBI Taxonomy" id="1033008"/>
    <lineage>
        <taxon>Eukaryota</taxon>
        <taxon>Fungi</taxon>
        <taxon>Dikarya</taxon>
        <taxon>Basidiomycota</taxon>
        <taxon>Agaricomycotina</taxon>
        <taxon>Agaricomycetes</taxon>
        <taxon>Agaricomycetidae</taxon>
        <taxon>Agaricales</taxon>
        <taxon>Marasmiineae</taxon>
        <taxon>Mycenaceae</taxon>
        <taxon>Mycena</taxon>
    </lineage>
</organism>
<dbReference type="Gene3D" id="3.40.50.150">
    <property type="entry name" value="Vaccinia Virus protein VP39"/>
    <property type="match status" value="1"/>
</dbReference>
<dbReference type="EMBL" id="JARIHO010000002">
    <property type="protein sequence ID" value="KAJ7366546.1"/>
    <property type="molecule type" value="Genomic_DNA"/>
</dbReference>
<sequence length="468" mass="52411">MDNLDVIRNFVTSPLVESLLFTHPNDLSVAVVRPALPFREPWWAWAADAEACRWMQLFEYYTDPVQRTDWDIPVEFRELIDQVSALALPRSPVHIVTEVPLEISSRGMSPKKAHEVTRSVAYISNLLRSLGVDPRGVRIVDVGAGQGYLTRTLQSHLGSTHLLALDSSEIQTQGAQRWQERTGITGSITQKNIHITPTTLYESIDEWIRHTSTQDEPEADPAPVLLVALHACGSLTPDLLRTFFIQQDVSKDRRLWTPIGVIAVGCCYNLLAPQDFPLSRRIKSTSPPIVLATSAYHMAAQIPAQWFRTPESRADATLAIRKVVWRAIVAARLAKTTKTNGEQEEDAVALDGTGDRPVMRRLGRLNNAVYTDWRTFARVAGKRMGVDFGPDNELDAEERALISELEVLHVLRCIIGTAVESLIIADRQQWVQEHLDAREMYGVQVELVNLFDQATGSGRNVAMCIRPQ</sequence>
<feature type="domain" description="Methyltransferase" evidence="1">
    <location>
        <begin position="111"/>
        <end position="273"/>
    </location>
</feature>
<dbReference type="PANTHER" id="PTHR12496:SF0">
    <property type="entry name" value="METHYLTRANSFERASE DOMAIN-CONTAINING PROTEIN"/>
    <property type="match status" value="1"/>
</dbReference>
<keyword evidence="2" id="KW-0489">Methyltransferase</keyword>
<keyword evidence="3" id="KW-1185">Reference proteome</keyword>
<protein>
    <submittedName>
        <fullName evidence="2">Methyltransferase domain-containing protein</fullName>
    </submittedName>
</protein>
<name>A0AAD7F519_9AGAR</name>
<dbReference type="InterPro" id="IPR052220">
    <property type="entry name" value="METTL25"/>
</dbReference>
<evidence type="ECO:0000313" key="2">
    <source>
        <dbReference type="EMBL" id="KAJ7366546.1"/>
    </source>
</evidence>
<evidence type="ECO:0000259" key="1">
    <source>
        <dbReference type="Pfam" id="PF13679"/>
    </source>
</evidence>
<reference evidence="2" key="1">
    <citation type="submission" date="2023-03" db="EMBL/GenBank/DDBJ databases">
        <title>Massive genome expansion in bonnet fungi (Mycena s.s.) driven by repeated elements and novel gene families across ecological guilds.</title>
        <authorList>
            <consortium name="Lawrence Berkeley National Laboratory"/>
            <person name="Harder C.B."/>
            <person name="Miyauchi S."/>
            <person name="Viragh M."/>
            <person name="Kuo A."/>
            <person name="Thoen E."/>
            <person name="Andreopoulos B."/>
            <person name="Lu D."/>
            <person name="Skrede I."/>
            <person name="Drula E."/>
            <person name="Henrissat B."/>
            <person name="Morin E."/>
            <person name="Kohler A."/>
            <person name="Barry K."/>
            <person name="LaButti K."/>
            <person name="Morin E."/>
            <person name="Salamov A."/>
            <person name="Lipzen A."/>
            <person name="Mereny Z."/>
            <person name="Hegedus B."/>
            <person name="Baldrian P."/>
            <person name="Stursova M."/>
            <person name="Weitz H."/>
            <person name="Taylor A."/>
            <person name="Grigoriev I.V."/>
            <person name="Nagy L.G."/>
            <person name="Martin F."/>
            <person name="Kauserud H."/>
        </authorList>
    </citation>
    <scope>NUCLEOTIDE SEQUENCE</scope>
    <source>
        <strain evidence="2">CBHHK002</strain>
    </source>
</reference>
<dbReference type="AlphaFoldDB" id="A0AAD7F519"/>
<comment type="caution">
    <text evidence="2">The sequence shown here is derived from an EMBL/GenBank/DDBJ whole genome shotgun (WGS) entry which is preliminary data.</text>
</comment>
<accession>A0AAD7F519</accession>
<dbReference type="GO" id="GO:0032259">
    <property type="term" value="P:methylation"/>
    <property type="evidence" value="ECO:0007669"/>
    <property type="project" value="UniProtKB-KW"/>
</dbReference>
<dbReference type="PANTHER" id="PTHR12496">
    <property type="entry name" value="CGI-41 METHYLTRANSFERASE"/>
    <property type="match status" value="1"/>
</dbReference>
<dbReference type="SUPFAM" id="SSF53335">
    <property type="entry name" value="S-adenosyl-L-methionine-dependent methyltransferases"/>
    <property type="match status" value="1"/>
</dbReference>
<gene>
    <name evidence="2" type="ORF">DFH08DRAFT_834764</name>
</gene>
<proteinExistence type="predicted"/>
<dbReference type="Pfam" id="PF13679">
    <property type="entry name" value="Methyltransf_32"/>
    <property type="match status" value="1"/>
</dbReference>
<dbReference type="InterPro" id="IPR025714">
    <property type="entry name" value="Methyltranfer_dom"/>
</dbReference>
<evidence type="ECO:0000313" key="3">
    <source>
        <dbReference type="Proteomes" id="UP001218218"/>
    </source>
</evidence>
<dbReference type="GO" id="GO:0008168">
    <property type="term" value="F:methyltransferase activity"/>
    <property type="evidence" value="ECO:0007669"/>
    <property type="project" value="UniProtKB-KW"/>
</dbReference>
<keyword evidence="2" id="KW-0808">Transferase</keyword>